<dbReference type="GO" id="GO:0006633">
    <property type="term" value="P:fatty acid biosynthetic process"/>
    <property type="evidence" value="ECO:0007669"/>
    <property type="project" value="TreeGrafter"/>
</dbReference>
<evidence type="ECO:0000259" key="5">
    <source>
        <dbReference type="Pfam" id="PF00501"/>
    </source>
</evidence>
<evidence type="ECO:0000256" key="3">
    <source>
        <dbReference type="ARBA" id="ARBA00022741"/>
    </source>
</evidence>
<keyword evidence="2" id="KW-0436">Ligase</keyword>
<organism evidence="6 7">
    <name type="scientific">Acinetobacter baumannii</name>
    <dbReference type="NCBI Taxonomy" id="470"/>
    <lineage>
        <taxon>Bacteria</taxon>
        <taxon>Pseudomonadati</taxon>
        <taxon>Pseudomonadota</taxon>
        <taxon>Gammaproteobacteria</taxon>
        <taxon>Moraxellales</taxon>
        <taxon>Moraxellaceae</taxon>
        <taxon>Acinetobacter</taxon>
        <taxon>Acinetobacter calcoaceticus/baumannii complex</taxon>
    </lineage>
</organism>
<dbReference type="Pfam" id="PF00501">
    <property type="entry name" value="AMP-binding"/>
    <property type="match status" value="1"/>
</dbReference>
<sequence>MKTLAEAYQQFDLTRLIEEQLVGHPQAINAYVECCERYVGKNKTALIWEGKNGQAEHYTFEQLAELSGKLANFFKAQGIQAGDCIAGLLPRTPELLITILAAWRIGAIYQPLFTAFEAKSIDHRITTAQTKLIVTNDEQRPKLNTLNVPVIVTVHQTGLLSEHDFDFWQSLQRYSEQCEPVNRSFDDDFLMMFTSGTTGLAKSVPVPLKAILAFKGYMTHAVD</sequence>
<dbReference type="Proteomes" id="UP000280073">
    <property type="component" value="Unassembled WGS sequence"/>
</dbReference>
<dbReference type="InterPro" id="IPR000873">
    <property type="entry name" value="AMP-dep_synth/lig_dom"/>
</dbReference>
<dbReference type="PANTHER" id="PTHR43605:SF10">
    <property type="entry name" value="ACYL-COA SYNTHETASE MEDIUM CHAIN FAMILY MEMBER 3"/>
    <property type="match status" value="1"/>
</dbReference>
<reference evidence="6 7" key="1">
    <citation type="submission" date="2018-10" db="EMBL/GenBank/DDBJ databases">
        <title>GWAS and RNA-Seq identify cryptic mechanisms of antimicrobial resistance in Acinetobacter baumannii.</title>
        <authorList>
            <person name="Sahl J.W."/>
        </authorList>
    </citation>
    <scope>NUCLEOTIDE SEQUENCE [LARGE SCALE GENOMIC DNA]</scope>
    <source>
        <strain evidence="6 7">TG28175</strain>
    </source>
</reference>
<comment type="similarity">
    <text evidence="1">Belongs to the ATP-dependent AMP-binding enzyme family.</text>
</comment>
<dbReference type="GO" id="GO:0004321">
    <property type="term" value="F:fatty-acyl-CoA synthase activity"/>
    <property type="evidence" value="ECO:0007669"/>
    <property type="project" value="TreeGrafter"/>
</dbReference>
<dbReference type="PROSITE" id="PS00455">
    <property type="entry name" value="AMP_BINDING"/>
    <property type="match status" value="1"/>
</dbReference>
<evidence type="ECO:0000256" key="2">
    <source>
        <dbReference type="ARBA" id="ARBA00022598"/>
    </source>
</evidence>
<dbReference type="Gene3D" id="3.40.50.12780">
    <property type="entry name" value="N-terminal domain of ligase-like"/>
    <property type="match status" value="1"/>
</dbReference>
<proteinExistence type="inferred from homology"/>
<feature type="domain" description="AMP-dependent synthetase/ligase" evidence="5">
    <location>
        <begin position="41"/>
        <end position="214"/>
    </location>
</feature>
<dbReference type="GO" id="GO:0006637">
    <property type="term" value="P:acyl-CoA metabolic process"/>
    <property type="evidence" value="ECO:0007669"/>
    <property type="project" value="TreeGrafter"/>
</dbReference>
<protein>
    <submittedName>
        <fullName evidence="6">Acyl-CoA synthetase</fullName>
    </submittedName>
</protein>
<accession>A0A429MRQ0</accession>
<evidence type="ECO:0000256" key="4">
    <source>
        <dbReference type="ARBA" id="ARBA00022840"/>
    </source>
</evidence>
<dbReference type="EMBL" id="RFDI01000386">
    <property type="protein sequence ID" value="RSR58894.1"/>
    <property type="molecule type" value="Genomic_DNA"/>
</dbReference>
<dbReference type="PANTHER" id="PTHR43605">
    <property type="entry name" value="ACYL-COENZYME A SYNTHETASE"/>
    <property type="match status" value="1"/>
</dbReference>
<dbReference type="GO" id="GO:0015645">
    <property type="term" value="F:fatty acid ligase activity"/>
    <property type="evidence" value="ECO:0007669"/>
    <property type="project" value="TreeGrafter"/>
</dbReference>
<keyword evidence="4" id="KW-0067">ATP-binding</keyword>
<evidence type="ECO:0000313" key="7">
    <source>
        <dbReference type="Proteomes" id="UP000280073"/>
    </source>
</evidence>
<feature type="non-terminal residue" evidence="6">
    <location>
        <position position="223"/>
    </location>
</feature>
<evidence type="ECO:0000256" key="1">
    <source>
        <dbReference type="ARBA" id="ARBA00006432"/>
    </source>
</evidence>
<dbReference type="SUPFAM" id="SSF56801">
    <property type="entry name" value="Acetyl-CoA synthetase-like"/>
    <property type="match status" value="1"/>
</dbReference>
<dbReference type="AlphaFoldDB" id="A0A429MRQ0"/>
<gene>
    <name evidence="6" type="ORF">EA686_08900</name>
</gene>
<keyword evidence="3" id="KW-0547">Nucleotide-binding</keyword>
<name>A0A429MRQ0_ACIBA</name>
<dbReference type="GO" id="GO:0005524">
    <property type="term" value="F:ATP binding"/>
    <property type="evidence" value="ECO:0007669"/>
    <property type="project" value="UniProtKB-KW"/>
</dbReference>
<comment type="caution">
    <text evidence="6">The sequence shown here is derived from an EMBL/GenBank/DDBJ whole genome shotgun (WGS) entry which is preliminary data.</text>
</comment>
<dbReference type="InterPro" id="IPR042099">
    <property type="entry name" value="ANL_N_sf"/>
</dbReference>
<dbReference type="InterPro" id="IPR020845">
    <property type="entry name" value="AMP-binding_CS"/>
</dbReference>
<evidence type="ECO:0000313" key="6">
    <source>
        <dbReference type="EMBL" id="RSR58894.1"/>
    </source>
</evidence>
<dbReference type="InterPro" id="IPR051087">
    <property type="entry name" value="Mitochondrial_ACSM"/>
</dbReference>